<name>A0A6C0CSC9_9ZZZZ</name>
<reference evidence="1" key="1">
    <citation type="journal article" date="2020" name="Nature">
        <title>Giant virus diversity and host interactions through global metagenomics.</title>
        <authorList>
            <person name="Schulz F."/>
            <person name="Roux S."/>
            <person name="Paez-Espino D."/>
            <person name="Jungbluth S."/>
            <person name="Walsh D.A."/>
            <person name="Denef V.J."/>
            <person name="McMahon K.D."/>
            <person name="Konstantinidis K.T."/>
            <person name="Eloe-Fadrosh E.A."/>
            <person name="Kyrpides N.C."/>
            <person name="Woyke T."/>
        </authorList>
    </citation>
    <scope>NUCLEOTIDE SEQUENCE</scope>
    <source>
        <strain evidence="1">GVMAG-M-3300021963-12</strain>
    </source>
</reference>
<accession>A0A6C0CSC9</accession>
<organism evidence="1">
    <name type="scientific">viral metagenome</name>
    <dbReference type="NCBI Taxonomy" id="1070528"/>
    <lineage>
        <taxon>unclassified sequences</taxon>
        <taxon>metagenomes</taxon>
        <taxon>organismal metagenomes</taxon>
    </lineage>
</organism>
<sequence length="41" mass="5200">MFKFLRDLWRAIYSVFRTIYYVLYELFHDGYAGGKRKQYKR</sequence>
<proteinExistence type="predicted"/>
<dbReference type="AlphaFoldDB" id="A0A6C0CSC9"/>
<protein>
    <submittedName>
        <fullName evidence="1">Uncharacterized protein</fullName>
    </submittedName>
</protein>
<evidence type="ECO:0000313" key="1">
    <source>
        <dbReference type="EMBL" id="QHT07448.1"/>
    </source>
</evidence>
<dbReference type="EMBL" id="MN739481">
    <property type="protein sequence ID" value="QHT07448.1"/>
    <property type="molecule type" value="Genomic_DNA"/>
</dbReference>